<proteinExistence type="predicted"/>
<protein>
    <submittedName>
        <fullName evidence="3">MAGE-domain-containing protein</fullName>
    </submittedName>
</protein>
<dbReference type="PROSITE" id="PS50838">
    <property type="entry name" value="MAGE"/>
    <property type="match status" value="1"/>
</dbReference>
<feature type="domain" description="MAGE" evidence="2">
    <location>
        <begin position="64"/>
        <end position="277"/>
    </location>
</feature>
<dbReference type="EMBL" id="MU004181">
    <property type="protein sequence ID" value="KAF2502860.1"/>
    <property type="molecule type" value="Genomic_DNA"/>
</dbReference>
<evidence type="ECO:0000313" key="4">
    <source>
        <dbReference type="Proteomes" id="UP000799750"/>
    </source>
</evidence>
<dbReference type="Pfam" id="PF01454">
    <property type="entry name" value="MAGE"/>
    <property type="match status" value="1"/>
</dbReference>
<feature type="compositionally biased region" description="Low complexity" evidence="1">
    <location>
        <begin position="20"/>
        <end position="41"/>
    </location>
</feature>
<dbReference type="InterPro" id="IPR037445">
    <property type="entry name" value="MAGE"/>
</dbReference>
<dbReference type="PANTHER" id="PTHR11736">
    <property type="entry name" value="MELANOMA-ASSOCIATED ANTIGEN MAGE ANTIGEN"/>
    <property type="match status" value="1"/>
</dbReference>
<feature type="compositionally biased region" description="Acidic residues" evidence="1">
    <location>
        <begin position="46"/>
        <end position="61"/>
    </location>
</feature>
<evidence type="ECO:0000313" key="3">
    <source>
        <dbReference type="EMBL" id="KAF2502860.1"/>
    </source>
</evidence>
<dbReference type="InterPro" id="IPR002190">
    <property type="entry name" value="MHD_dom"/>
</dbReference>
<feature type="region of interest" description="Disordered" evidence="1">
    <location>
        <begin position="1"/>
        <end position="61"/>
    </location>
</feature>
<dbReference type="GO" id="GO:0006281">
    <property type="term" value="P:DNA repair"/>
    <property type="evidence" value="ECO:0007669"/>
    <property type="project" value="TreeGrafter"/>
</dbReference>
<dbReference type="Proteomes" id="UP000799750">
    <property type="component" value="Unassembled WGS sequence"/>
</dbReference>
<dbReference type="GO" id="GO:0005634">
    <property type="term" value="C:nucleus"/>
    <property type="evidence" value="ECO:0007669"/>
    <property type="project" value="TreeGrafter"/>
</dbReference>
<feature type="region of interest" description="Disordered" evidence="1">
    <location>
        <begin position="285"/>
        <end position="331"/>
    </location>
</feature>
<dbReference type="OrthoDB" id="205198at2759"/>
<reference evidence="3" key="1">
    <citation type="journal article" date="2020" name="Stud. Mycol.">
        <title>101 Dothideomycetes genomes: a test case for predicting lifestyles and emergence of pathogens.</title>
        <authorList>
            <person name="Haridas S."/>
            <person name="Albert R."/>
            <person name="Binder M."/>
            <person name="Bloem J."/>
            <person name="Labutti K."/>
            <person name="Salamov A."/>
            <person name="Andreopoulos B."/>
            <person name="Baker S."/>
            <person name="Barry K."/>
            <person name="Bills G."/>
            <person name="Bluhm B."/>
            <person name="Cannon C."/>
            <person name="Castanera R."/>
            <person name="Culley D."/>
            <person name="Daum C."/>
            <person name="Ezra D."/>
            <person name="Gonzalez J."/>
            <person name="Henrissat B."/>
            <person name="Kuo A."/>
            <person name="Liang C."/>
            <person name="Lipzen A."/>
            <person name="Lutzoni F."/>
            <person name="Magnuson J."/>
            <person name="Mondo S."/>
            <person name="Nolan M."/>
            <person name="Ohm R."/>
            <person name="Pangilinan J."/>
            <person name="Park H.-J."/>
            <person name="Ramirez L."/>
            <person name="Alfaro M."/>
            <person name="Sun H."/>
            <person name="Tritt A."/>
            <person name="Yoshinaga Y."/>
            <person name="Zwiers L.-H."/>
            <person name="Turgeon B."/>
            <person name="Goodwin S."/>
            <person name="Spatafora J."/>
            <person name="Crous P."/>
            <person name="Grigoriev I."/>
        </authorList>
    </citation>
    <scope>NUCLEOTIDE SEQUENCE</scope>
    <source>
        <strain evidence="3">CBS 269.34</strain>
    </source>
</reference>
<dbReference type="Gene3D" id="1.10.10.1200">
    <property type="entry name" value="MAGE homology domain, winged helix WH1 motif"/>
    <property type="match status" value="1"/>
</dbReference>
<organism evidence="3 4">
    <name type="scientific">Lophium mytilinum</name>
    <dbReference type="NCBI Taxonomy" id="390894"/>
    <lineage>
        <taxon>Eukaryota</taxon>
        <taxon>Fungi</taxon>
        <taxon>Dikarya</taxon>
        <taxon>Ascomycota</taxon>
        <taxon>Pezizomycotina</taxon>
        <taxon>Dothideomycetes</taxon>
        <taxon>Pleosporomycetidae</taxon>
        <taxon>Mytilinidiales</taxon>
        <taxon>Mytilinidiaceae</taxon>
        <taxon>Lophium</taxon>
    </lineage>
</organism>
<dbReference type="InterPro" id="IPR041899">
    <property type="entry name" value="MAGE_WH2"/>
</dbReference>
<evidence type="ECO:0000256" key="1">
    <source>
        <dbReference type="SAM" id="MobiDB-lite"/>
    </source>
</evidence>
<dbReference type="PANTHER" id="PTHR11736:SF14">
    <property type="entry name" value="NSE3 HOMOLOG, SMC5-SMC6 COMPLEX COMPONENT"/>
    <property type="match status" value="1"/>
</dbReference>
<evidence type="ECO:0000259" key="2">
    <source>
        <dbReference type="PROSITE" id="PS50838"/>
    </source>
</evidence>
<name>A0A6A6RGH0_9PEZI</name>
<feature type="compositionally biased region" description="Acidic residues" evidence="1">
    <location>
        <begin position="317"/>
        <end position="331"/>
    </location>
</feature>
<dbReference type="AlphaFoldDB" id="A0A6A6RGH0"/>
<dbReference type="InterPro" id="IPR041898">
    <property type="entry name" value="MAGE_WH1"/>
</dbReference>
<keyword evidence="4" id="KW-1185">Reference proteome</keyword>
<dbReference type="Gene3D" id="1.10.10.1210">
    <property type="entry name" value="MAGE homology domain, winged helix WH2 motif"/>
    <property type="match status" value="1"/>
</dbReference>
<sequence length="331" mass="36668">MPSGRKRRAEPVDDYPDSSPAPAAQATQQKQRGTQQTRRQQSPASDAEDFVDGEEGGESDDASIQQLAKNLVRYALSCEYARVPLRRQDISTKVLGSRSRAFRKVFDEAQDMLQDIFGMELVELEKKEKVTISQKRAAQMSQNASKSSGQWILKTVLPKKYLNDPRILSPPRAPTIEAEAQYVGLYSMVVSLILLAGGTLPEAKLDRYLKRLNADQSTPLDKTDKVLARMGKDGYIIKVKESQGGEESIDYVVGPRGKAEVGAEGVAAFVKRVYGEEADDSLHQRLARSLGISERGAGEAGPATQKRNRGRPRQPDNNEEEEQDEDQSEED</sequence>
<dbReference type="SMART" id="SM01373">
    <property type="entry name" value="MAGE"/>
    <property type="match status" value="1"/>
</dbReference>
<accession>A0A6A6RGH0</accession>
<gene>
    <name evidence="3" type="ORF">BU16DRAFT_546030</name>
</gene>